<proteinExistence type="inferred from homology"/>
<gene>
    <name evidence="7" type="ORF">EVG20_g10788</name>
</gene>
<dbReference type="Pfam" id="PF14031">
    <property type="entry name" value="D-ser_dehydrat"/>
    <property type="match status" value="1"/>
</dbReference>
<dbReference type="SMART" id="SM00173">
    <property type="entry name" value="RAS"/>
    <property type="match status" value="1"/>
</dbReference>
<dbReference type="InterPro" id="IPR001806">
    <property type="entry name" value="Small_GTPase"/>
</dbReference>
<evidence type="ECO:0000256" key="3">
    <source>
        <dbReference type="ARBA" id="ARBA00022741"/>
    </source>
</evidence>
<accession>A0A4Y9XR82</accession>
<evidence type="ECO:0000256" key="1">
    <source>
        <dbReference type="ARBA" id="ARBA00004370"/>
    </source>
</evidence>
<dbReference type="InterPro" id="IPR026956">
    <property type="entry name" value="D-ser_dehydrat-like_dom"/>
</dbReference>
<dbReference type="PROSITE" id="PS51421">
    <property type="entry name" value="RAS"/>
    <property type="match status" value="1"/>
</dbReference>
<dbReference type="OrthoDB" id="9989112at2759"/>
<dbReference type="SMART" id="SM00176">
    <property type="entry name" value="RAN"/>
    <property type="match status" value="1"/>
</dbReference>
<dbReference type="PANTHER" id="PTHR47979">
    <property type="entry name" value="DRAB11-RELATED"/>
    <property type="match status" value="1"/>
</dbReference>
<dbReference type="SMART" id="SM00175">
    <property type="entry name" value="RAB"/>
    <property type="match status" value="1"/>
</dbReference>
<dbReference type="NCBIfam" id="TIGR00231">
    <property type="entry name" value="small_GTP"/>
    <property type="match status" value="1"/>
</dbReference>
<dbReference type="SUPFAM" id="SSF52540">
    <property type="entry name" value="P-loop containing nucleoside triphosphate hydrolases"/>
    <property type="match status" value="1"/>
</dbReference>
<keyword evidence="3" id="KW-0547">Nucleotide-binding</keyword>
<dbReference type="Pfam" id="PF00071">
    <property type="entry name" value="Ras"/>
    <property type="match status" value="1"/>
</dbReference>
<protein>
    <recommendedName>
        <fullName evidence="6">D-serine dehydratase-like domain-containing protein</fullName>
    </recommendedName>
</protein>
<dbReference type="GO" id="GO:0016020">
    <property type="term" value="C:membrane"/>
    <property type="evidence" value="ECO:0007669"/>
    <property type="project" value="UniProtKB-SubCell"/>
</dbReference>
<dbReference type="EMBL" id="SEOQ01001414">
    <property type="protein sequence ID" value="TFY51897.1"/>
    <property type="molecule type" value="Genomic_DNA"/>
</dbReference>
<evidence type="ECO:0000259" key="6">
    <source>
        <dbReference type="SMART" id="SM01119"/>
    </source>
</evidence>
<dbReference type="FunFam" id="3.40.50.300:FF:001193">
    <property type="entry name" value="Rab family, other"/>
    <property type="match status" value="1"/>
</dbReference>
<dbReference type="Gene3D" id="2.40.37.20">
    <property type="entry name" value="D-serine dehydratase-like domain"/>
    <property type="match status" value="1"/>
</dbReference>
<evidence type="ECO:0000313" key="7">
    <source>
        <dbReference type="EMBL" id="TFY51897.1"/>
    </source>
</evidence>
<organism evidence="7 8">
    <name type="scientific">Dentipellis fragilis</name>
    <dbReference type="NCBI Taxonomy" id="205917"/>
    <lineage>
        <taxon>Eukaryota</taxon>
        <taxon>Fungi</taxon>
        <taxon>Dikarya</taxon>
        <taxon>Basidiomycota</taxon>
        <taxon>Agaricomycotina</taxon>
        <taxon>Agaricomycetes</taxon>
        <taxon>Russulales</taxon>
        <taxon>Hericiaceae</taxon>
        <taxon>Dentipellis</taxon>
    </lineage>
</organism>
<dbReference type="SMART" id="SM00174">
    <property type="entry name" value="RHO"/>
    <property type="match status" value="1"/>
</dbReference>
<comment type="caution">
    <text evidence="7">The sequence shown here is derived from an EMBL/GenBank/DDBJ whole genome shotgun (WGS) entry which is preliminary data.</text>
</comment>
<dbReference type="InterPro" id="IPR042208">
    <property type="entry name" value="D-ser_dehydrat-like_sf"/>
</dbReference>
<reference evidence="7 8" key="1">
    <citation type="submission" date="2019-02" db="EMBL/GenBank/DDBJ databases">
        <title>Genome sequencing of the rare red list fungi Dentipellis fragilis.</title>
        <authorList>
            <person name="Buettner E."/>
            <person name="Kellner H."/>
        </authorList>
    </citation>
    <scope>NUCLEOTIDE SEQUENCE [LARGE SCALE GENOMIC DNA]</scope>
    <source>
        <strain evidence="7 8">DSM 105465</strain>
    </source>
</reference>
<evidence type="ECO:0000256" key="2">
    <source>
        <dbReference type="ARBA" id="ARBA00006270"/>
    </source>
</evidence>
<dbReference type="Proteomes" id="UP000298327">
    <property type="component" value="Unassembled WGS sequence"/>
</dbReference>
<dbReference type="PROSITE" id="PS51419">
    <property type="entry name" value="RAB"/>
    <property type="match status" value="1"/>
</dbReference>
<dbReference type="InterPro" id="IPR050209">
    <property type="entry name" value="Rab_GTPases_membrane_traffic"/>
</dbReference>
<keyword evidence="8" id="KW-1185">Reference proteome</keyword>
<dbReference type="InterPro" id="IPR027417">
    <property type="entry name" value="P-loop_NTPase"/>
</dbReference>
<dbReference type="GO" id="GO:0003924">
    <property type="term" value="F:GTPase activity"/>
    <property type="evidence" value="ECO:0007669"/>
    <property type="project" value="InterPro"/>
</dbReference>
<sequence length="427" mass="46255">MSFPFAHTHARTQSPTAHREGPPPLFFGQSVMSSEVEAVNEAAKLATPTLQPSSTDGSTQATKYVLSVGSTPTAHSASAEARAHLTSLLHGDLELHAGNYPMLDLQQLHTGLVSKDRIAQRVLATVLSFYPGRGDDGTDEALCDAGGIAMSRDTGPSGGYGDIIGKPWRLGKISQEHGILSRTDSSTDSLEMGSTLEIICQHACLTAAAYPWYYVVDSDIPGETSIAPAMAINDYQADATELIETYDFLMKFIIIGEAGTGKSCLLHHFTHNSFKEHSQHTIGVEFSSRTVKLGEKRIKLQLWDTAGQERFRSVTRSYYRGAAGVILVYDITNRDSFLNLPIWLADARALASSHLVAVLVGNKSDREDDREVEWAEASRWAAENDVHFLETSSLTGENVETPFLLAARSILLSIESGSLDPENAGSG</sequence>
<keyword evidence="4" id="KW-0472">Membrane</keyword>
<name>A0A4Y9XR82_9AGAM</name>
<evidence type="ECO:0000313" key="8">
    <source>
        <dbReference type="Proteomes" id="UP000298327"/>
    </source>
</evidence>
<dbReference type="Gene3D" id="3.40.50.300">
    <property type="entry name" value="P-loop containing nucleotide triphosphate hydrolases"/>
    <property type="match status" value="1"/>
</dbReference>
<dbReference type="STRING" id="205917.A0A4Y9XR82"/>
<dbReference type="PRINTS" id="PR00449">
    <property type="entry name" value="RASTRNSFRMNG"/>
</dbReference>
<feature type="domain" description="D-serine dehydratase-like" evidence="6">
    <location>
        <begin position="119"/>
        <end position="217"/>
    </location>
</feature>
<dbReference type="InterPro" id="IPR005225">
    <property type="entry name" value="Small_GTP-bd"/>
</dbReference>
<dbReference type="GO" id="GO:0005525">
    <property type="term" value="F:GTP binding"/>
    <property type="evidence" value="ECO:0007669"/>
    <property type="project" value="InterPro"/>
</dbReference>
<dbReference type="AlphaFoldDB" id="A0A4Y9XR82"/>
<feature type="non-terminal residue" evidence="7">
    <location>
        <position position="427"/>
    </location>
</feature>
<evidence type="ECO:0000256" key="4">
    <source>
        <dbReference type="ARBA" id="ARBA00023136"/>
    </source>
</evidence>
<comment type="similarity">
    <text evidence="2">Belongs to the small GTPase superfamily. Rab family.</text>
</comment>
<evidence type="ECO:0000256" key="5">
    <source>
        <dbReference type="SAM" id="MobiDB-lite"/>
    </source>
</evidence>
<dbReference type="SMART" id="SM01119">
    <property type="entry name" value="D-ser_dehydrat"/>
    <property type="match status" value="1"/>
</dbReference>
<comment type="subcellular location">
    <subcellularLocation>
        <location evidence="1">Membrane</location>
    </subcellularLocation>
</comment>
<feature type="region of interest" description="Disordered" evidence="5">
    <location>
        <begin position="1"/>
        <end position="26"/>
    </location>
</feature>